<evidence type="ECO:0000313" key="8">
    <source>
        <dbReference type="EMBL" id="MCO1659180.1"/>
    </source>
</evidence>
<keyword evidence="6" id="KW-0175">Coiled coil</keyword>
<evidence type="ECO:0000256" key="2">
    <source>
        <dbReference type="ARBA" id="ARBA00022448"/>
    </source>
</evidence>
<dbReference type="InterPro" id="IPR050492">
    <property type="entry name" value="Bact_metal-bind_prot9"/>
</dbReference>
<dbReference type="InterPro" id="IPR006127">
    <property type="entry name" value="ZnuA-like"/>
</dbReference>
<keyword evidence="2 5" id="KW-0813">Transport</keyword>
<dbReference type="PRINTS" id="PR00691">
    <property type="entry name" value="ADHESINB"/>
</dbReference>
<evidence type="ECO:0000256" key="5">
    <source>
        <dbReference type="RuleBase" id="RU003512"/>
    </source>
</evidence>
<comment type="similarity">
    <text evidence="5">Belongs to the bacterial solute-binding protein 9 family.</text>
</comment>
<protein>
    <submittedName>
        <fullName evidence="8">Zinc ABC transporter substrate-binding protein</fullName>
    </submittedName>
</protein>
<dbReference type="EMBL" id="JAGSOV010000062">
    <property type="protein sequence ID" value="MCO1659180.1"/>
    <property type="molecule type" value="Genomic_DNA"/>
</dbReference>
<dbReference type="PROSITE" id="PS51257">
    <property type="entry name" value="PROKAR_LIPOPROTEIN"/>
    <property type="match status" value="1"/>
</dbReference>
<name>A0ABT1A8B5_9PSEU</name>
<keyword evidence="9" id="KW-1185">Reference proteome</keyword>
<dbReference type="InterPro" id="IPR006128">
    <property type="entry name" value="Lipoprotein_PsaA-like"/>
</dbReference>
<comment type="subcellular location">
    <subcellularLocation>
        <location evidence="1">Cell envelope</location>
    </subcellularLocation>
</comment>
<dbReference type="Proteomes" id="UP001165283">
    <property type="component" value="Unassembled WGS sequence"/>
</dbReference>
<evidence type="ECO:0000313" key="9">
    <source>
        <dbReference type="Proteomes" id="UP001165283"/>
    </source>
</evidence>
<evidence type="ECO:0000256" key="6">
    <source>
        <dbReference type="SAM" id="Coils"/>
    </source>
</evidence>
<accession>A0ABT1A8B5</accession>
<evidence type="ECO:0000256" key="4">
    <source>
        <dbReference type="ARBA" id="ARBA00022729"/>
    </source>
</evidence>
<dbReference type="RefSeq" id="WP_252443880.1">
    <property type="nucleotide sequence ID" value="NZ_JAGSOV010000062.1"/>
</dbReference>
<proteinExistence type="inferred from homology"/>
<feature type="coiled-coil region" evidence="6">
    <location>
        <begin position="164"/>
        <end position="191"/>
    </location>
</feature>
<dbReference type="PANTHER" id="PTHR42953">
    <property type="entry name" value="HIGH-AFFINITY ZINC UPTAKE SYSTEM PROTEIN ZNUA-RELATED"/>
    <property type="match status" value="1"/>
</dbReference>
<comment type="caution">
    <text evidence="8">The sequence shown here is derived from an EMBL/GenBank/DDBJ whole genome shotgun (WGS) entry which is preliminary data.</text>
</comment>
<dbReference type="PANTHER" id="PTHR42953:SF1">
    <property type="entry name" value="METAL-BINDING PROTEIN HI_0362-RELATED"/>
    <property type="match status" value="1"/>
</dbReference>
<gene>
    <name evidence="8" type="ORF">KDL28_29325</name>
</gene>
<reference evidence="8" key="1">
    <citation type="submission" date="2021-04" db="EMBL/GenBank/DDBJ databases">
        <title>Pseudonocardia sp. nov., isolated from sandy soil of mangrove forest.</title>
        <authorList>
            <person name="Zan Z."/>
            <person name="Huang R."/>
            <person name="Liu W."/>
        </authorList>
    </citation>
    <scope>NUCLEOTIDE SEQUENCE</scope>
    <source>
        <strain evidence="8">S2-4</strain>
    </source>
</reference>
<dbReference type="SUPFAM" id="SSF53807">
    <property type="entry name" value="Helical backbone' metal receptor"/>
    <property type="match status" value="1"/>
</dbReference>
<dbReference type="Pfam" id="PF01297">
    <property type="entry name" value="ZnuA"/>
    <property type="match status" value="1"/>
</dbReference>
<keyword evidence="4 7" id="KW-0732">Signal</keyword>
<dbReference type="PRINTS" id="PR00690">
    <property type="entry name" value="ADHESNFAMILY"/>
</dbReference>
<evidence type="ECO:0000256" key="1">
    <source>
        <dbReference type="ARBA" id="ARBA00004196"/>
    </source>
</evidence>
<feature type="chain" id="PRO_5045563321" evidence="7">
    <location>
        <begin position="22"/>
        <end position="316"/>
    </location>
</feature>
<feature type="signal peptide" evidence="7">
    <location>
        <begin position="1"/>
        <end position="21"/>
    </location>
</feature>
<sequence>MGRRLTGLVLAAVLAALAACAAPPSSRAPVVDRPVKVTTTTNFITDAVARIGGERVVVTGLMGPGVDPHLFRASARDVATLREADLILYGGLQLEGRMGELFGELAERQPTLAITSDIPRSELLAPAPGTDEEYDPHVWFDVGLWERACRTVAAALTERDPAHAADYQRNLDAYLAELDALDREIRALMDSVPPQRRLLVTSHDAFEYFGRRYGLEVAGIQGISTAAEATTADVERVAALIAEHRVPAVFVESSVPRQTIDALIASAAQRGVAVRVGGELFTDAAGRPGTPEGTYIGMLRANAHWIAAGLNGEPEG</sequence>
<evidence type="ECO:0000256" key="3">
    <source>
        <dbReference type="ARBA" id="ARBA00022723"/>
    </source>
</evidence>
<organism evidence="8 9">
    <name type="scientific">Pseudonocardia humida</name>
    <dbReference type="NCBI Taxonomy" id="2800819"/>
    <lineage>
        <taxon>Bacteria</taxon>
        <taxon>Bacillati</taxon>
        <taxon>Actinomycetota</taxon>
        <taxon>Actinomycetes</taxon>
        <taxon>Pseudonocardiales</taxon>
        <taxon>Pseudonocardiaceae</taxon>
        <taxon>Pseudonocardia</taxon>
    </lineage>
</organism>
<dbReference type="InterPro" id="IPR006129">
    <property type="entry name" value="AdhesinB"/>
</dbReference>
<dbReference type="Gene3D" id="3.40.50.1980">
    <property type="entry name" value="Nitrogenase molybdenum iron protein domain"/>
    <property type="match status" value="2"/>
</dbReference>
<keyword evidence="3" id="KW-0479">Metal-binding</keyword>
<evidence type="ECO:0000256" key="7">
    <source>
        <dbReference type="SAM" id="SignalP"/>
    </source>
</evidence>